<gene>
    <name evidence="9" type="primary">thiE</name>
    <name evidence="13" type="ORF">FLK61_27690</name>
</gene>
<feature type="binding site" evidence="9">
    <location>
        <begin position="193"/>
        <end position="194"/>
    </location>
    <ligand>
        <name>2-[(2R,5Z)-2-carboxy-4-methylthiazol-5(2H)-ylidene]ethyl phosphate</name>
        <dbReference type="ChEBI" id="CHEBI:62899"/>
    </ligand>
</feature>
<dbReference type="GO" id="GO:0005737">
    <property type="term" value="C:cytoplasm"/>
    <property type="evidence" value="ECO:0007669"/>
    <property type="project" value="TreeGrafter"/>
</dbReference>
<dbReference type="KEGG" id="psua:FLK61_27690"/>
<evidence type="ECO:0000256" key="6">
    <source>
        <dbReference type="ARBA" id="ARBA00047334"/>
    </source>
</evidence>
<accession>A0A859FK17</accession>
<comment type="pathway">
    <text evidence="1 9 11">Cofactor biosynthesis; thiamine diphosphate biosynthesis; thiamine phosphate from 4-amino-2-methyl-5-diphosphomethylpyrimidine and 4-methyl-5-(2-phosphoethyl)-thiazole: step 1/1.</text>
</comment>
<dbReference type="GO" id="GO:0004789">
    <property type="term" value="F:thiamine-phosphate diphosphorylase activity"/>
    <property type="evidence" value="ECO:0007669"/>
    <property type="project" value="UniProtKB-UniRule"/>
</dbReference>
<dbReference type="GO" id="GO:0000287">
    <property type="term" value="F:magnesium ion binding"/>
    <property type="evidence" value="ECO:0007669"/>
    <property type="project" value="UniProtKB-UniRule"/>
</dbReference>
<evidence type="ECO:0000259" key="12">
    <source>
        <dbReference type="Pfam" id="PF02581"/>
    </source>
</evidence>
<feature type="binding site" evidence="9">
    <location>
        <position position="144"/>
    </location>
    <ligand>
        <name>4-amino-2-methyl-5-(diphosphooxymethyl)pyrimidine</name>
        <dbReference type="ChEBI" id="CHEBI:57841"/>
    </ligand>
</feature>
<dbReference type="EC" id="2.5.1.3" evidence="9"/>
<comment type="catalytic activity">
    <reaction evidence="6 9 10">
        <text>4-methyl-5-(2-phosphooxyethyl)-thiazole + 4-amino-2-methyl-5-(diphosphooxymethyl)pyrimidine + H(+) = thiamine phosphate + diphosphate</text>
        <dbReference type="Rhea" id="RHEA:22328"/>
        <dbReference type="ChEBI" id="CHEBI:15378"/>
        <dbReference type="ChEBI" id="CHEBI:33019"/>
        <dbReference type="ChEBI" id="CHEBI:37575"/>
        <dbReference type="ChEBI" id="CHEBI:57841"/>
        <dbReference type="ChEBI" id="CHEBI:58296"/>
        <dbReference type="EC" id="2.5.1.3"/>
    </reaction>
</comment>
<keyword evidence="2 9" id="KW-0808">Transferase</keyword>
<dbReference type="NCBIfam" id="TIGR00693">
    <property type="entry name" value="thiE"/>
    <property type="match status" value="1"/>
</dbReference>
<evidence type="ECO:0000256" key="10">
    <source>
        <dbReference type="RuleBase" id="RU003826"/>
    </source>
</evidence>
<dbReference type="PANTHER" id="PTHR20857:SF15">
    <property type="entry name" value="THIAMINE-PHOSPHATE SYNTHASE"/>
    <property type="match status" value="1"/>
</dbReference>
<protein>
    <recommendedName>
        <fullName evidence="9">Thiamine-phosphate synthase</fullName>
        <shortName evidence="9">TP synthase</shortName>
        <shortName evidence="9">TPS</shortName>
        <ecNumber evidence="9">2.5.1.3</ecNumber>
    </recommendedName>
    <alternativeName>
        <fullName evidence="9">Thiamine-phosphate pyrophosphorylase</fullName>
        <shortName evidence="9">TMP pyrophosphorylase</shortName>
        <shortName evidence="9">TMP-PPase</shortName>
    </alternativeName>
</protein>
<name>A0A859FK17_9BACI</name>
<dbReference type="SUPFAM" id="SSF51391">
    <property type="entry name" value="Thiamin phosphate synthase"/>
    <property type="match status" value="1"/>
</dbReference>
<dbReference type="Gene3D" id="3.20.20.70">
    <property type="entry name" value="Aldolase class I"/>
    <property type="match status" value="1"/>
</dbReference>
<feature type="binding site" evidence="9">
    <location>
        <begin position="141"/>
        <end position="143"/>
    </location>
    <ligand>
        <name>2-[(2R,5Z)-2-carboxy-4-methylthiazol-5(2H)-ylidene]ethyl phosphate</name>
        <dbReference type="ChEBI" id="CHEBI:62899"/>
    </ligand>
</feature>
<dbReference type="Proteomes" id="UP000318138">
    <property type="component" value="Chromosome"/>
</dbReference>
<keyword evidence="5 9" id="KW-0784">Thiamine biosynthesis</keyword>
<evidence type="ECO:0000256" key="3">
    <source>
        <dbReference type="ARBA" id="ARBA00022723"/>
    </source>
</evidence>
<feature type="binding site" evidence="9">
    <location>
        <position position="77"/>
    </location>
    <ligand>
        <name>Mg(2+)</name>
        <dbReference type="ChEBI" id="CHEBI:18420"/>
    </ligand>
</feature>
<feature type="binding site" evidence="9">
    <location>
        <position position="96"/>
    </location>
    <ligand>
        <name>Mg(2+)</name>
        <dbReference type="ChEBI" id="CHEBI:18420"/>
    </ligand>
</feature>
<dbReference type="Pfam" id="PF02581">
    <property type="entry name" value="TMP-TENI"/>
    <property type="match status" value="1"/>
</dbReference>
<keyword evidence="3 9" id="KW-0479">Metal-binding</keyword>
<sequence length="211" mass="22825">MNLNVKEALSVYFICGTQDVVRPLDEILTEALEAGITMFQLREKGEGSIQDKEERYALARRLKQLCSSYHVPFVVNDDVELALEVEADGLHIGQDDGDASKIKGRLPSSMLFGISAYTVEEAEQAIRDGADYIGVGPMYATRSKADAKSAVGPERIRLMRDQGVDLPIVAIGGITTSHVKEIKKAGADGVSIISAIARASSIEKAVRLFKG</sequence>
<feature type="domain" description="Thiamine phosphate synthase/TenI" evidence="12">
    <location>
        <begin position="11"/>
        <end position="196"/>
    </location>
</feature>
<evidence type="ECO:0000256" key="4">
    <source>
        <dbReference type="ARBA" id="ARBA00022842"/>
    </source>
</evidence>
<reference evidence="14" key="1">
    <citation type="submission" date="2019-07" db="EMBL/GenBank/DDBJ databases">
        <title>Bacillus alkalisoli sp. nov. isolated from saline soil.</title>
        <authorList>
            <person name="Sun J.-Q."/>
            <person name="Xu L."/>
        </authorList>
    </citation>
    <scope>NUCLEOTIDE SEQUENCE [LARGE SCALE GENOMIC DNA]</scope>
    <source>
        <strain evidence="14">M4U3P1</strain>
    </source>
</reference>
<proteinExistence type="inferred from homology"/>
<dbReference type="UniPathway" id="UPA00060">
    <property type="reaction ID" value="UER00141"/>
</dbReference>
<comment type="function">
    <text evidence="9">Condenses 4-methyl-5-(beta-hydroxyethyl)thiazole monophosphate (THZ-P) and 2-methyl-4-amino-5-hydroxymethyl pyrimidine pyrophosphate (HMP-PP) to form thiamine monophosphate (TMP).</text>
</comment>
<feature type="binding site" evidence="9">
    <location>
        <position position="115"/>
    </location>
    <ligand>
        <name>4-amino-2-methyl-5-(diphosphooxymethyl)pyrimidine</name>
        <dbReference type="ChEBI" id="CHEBI:57841"/>
    </ligand>
</feature>
<evidence type="ECO:0000256" key="1">
    <source>
        <dbReference type="ARBA" id="ARBA00005165"/>
    </source>
</evidence>
<organism evidence="13 14">
    <name type="scientific">Paenalkalicoccus suaedae</name>
    <dbReference type="NCBI Taxonomy" id="2592382"/>
    <lineage>
        <taxon>Bacteria</taxon>
        <taxon>Bacillati</taxon>
        <taxon>Bacillota</taxon>
        <taxon>Bacilli</taxon>
        <taxon>Bacillales</taxon>
        <taxon>Bacillaceae</taxon>
        <taxon>Paenalkalicoccus</taxon>
    </lineage>
</organism>
<evidence type="ECO:0000256" key="9">
    <source>
        <dbReference type="HAMAP-Rule" id="MF_00097"/>
    </source>
</evidence>
<evidence type="ECO:0000256" key="8">
    <source>
        <dbReference type="ARBA" id="ARBA00047883"/>
    </source>
</evidence>
<feature type="binding site" evidence="9">
    <location>
        <position position="76"/>
    </location>
    <ligand>
        <name>4-amino-2-methyl-5-(diphosphooxymethyl)pyrimidine</name>
        <dbReference type="ChEBI" id="CHEBI:57841"/>
    </ligand>
</feature>
<dbReference type="InterPro" id="IPR036206">
    <property type="entry name" value="ThiamineP_synth_sf"/>
</dbReference>
<evidence type="ECO:0000256" key="5">
    <source>
        <dbReference type="ARBA" id="ARBA00022977"/>
    </source>
</evidence>
<dbReference type="CDD" id="cd00564">
    <property type="entry name" value="TMP_TenI"/>
    <property type="match status" value="1"/>
</dbReference>
<dbReference type="HAMAP" id="MF_00097">
    <property type="entry name" value="TMP_synthase"/>
    <property type="match status" value="1"/>
</dbReference>
<dbReference type="InterPro" id="IPR013785">
    <property type="entry name" value="Aldolase_TIM"/>
</dbReference>
<comment type="similarity">
    <text evidence="9 10">Belongs to the thiamine-phosphate synthase family.</text>
</comment>
<evidence type="ECO:0000313" key="14">
    <source>
        <dbReference type="Proteomes" id="UP000318138"/>
    </source>
</evidence>
<feature type="binding site" evidence="9">
    <location>
        <position position="173"/>
    </location>
    <ligand>
        <name>2-[(2R,5Z)-2-carboxy-4-methylthiazol-5(2H)-ylidene]ethyl phosphate</name>
        <dbReference type="ChEBI" id="CHEBI:62899"/>
    </ligand>
</feature>
<dbReference type="EMBL" id="CP041372">
    <property type="protein sequence ID" value="QKS73180.1"/>
    <property type="molecule type" value="Genomic_DNA"/>
</dbReference>
<dbReference type="GO" id="GO:0009228">
    <property type="term" value="P:thiamine biosynthetic process"/>
    <property type="evidence" value="ECO:0007669"/>
    <property type="project" value="UniProtKB-KW"/>
</dbReference>
<evidence type="ECO:0000256" key="11">
    <source>
        <dbReference type="RuleBase" id="RU004253"/>
    </source>
</evidence>
<evidence type="ECO:0000256" key="2">
    <source>
        <dbReference type="ARBA" id="ARBA00022679"/>
    </source>
</evidence>
<comment type="cofactor">
    <cofactor evidence="9">
        <name>Mg(2+)</name>
        <dbReference type="ChEBI" id="CHEBI:18420"/>
    </cofactor>
    <text evidence="9">Binds 1 Mg(2+) ion per subunit.</text>
</comment>
<dbReference type="InterPro" id="IPR022998">
    <property type="entry name" value="ThiamineP_synth_TenI"/>
</dbReference>
<keyword evidence="4 9" id="KW-0460">Magnesium</keyword>
<dbReference type="GO" id="GO:0009229">
    <property type="term" value="P:thiamine diphosphate biosynthetic process"/>
    <property type="evidence" value="ECO:0007669"/>
    <property type="project" value="UniProtKB-UniRule"/>
</dbReference>
<comment type="catalytic activity">
    <reaction evidence="8 9 10">
        <text>2-[(2R,5Z)-2-carboxy-4-methylthiazol-5(2H)-ylidene]ethyl phosphate + 4-amino-2-methyl-5-(diphosphooxymethyl)pyrimidine + 2 H(+) = thiamine phosphate + CO2 + diphosphate</text>
        <dbReference type="Rhea" id="RHEA:47844"/>
        <dbReference type="ChEBI" id="CHEBI:15378"/>
        <dbReference type="ChEBI" id="CHEBI:16526"/>
        <dbReference type="ChEBI" id="CHEBI:33019"/>
        <dbReference type="ChEBI" id="CHEBI:37575"/>
        <dbReference type="ChEBI" id="CHEBI:57841"/>
        <dbReference type="ChEBI" id="CHEBI:62899"/>
        <dbReference type="EC" id="2.5.1.3"/>
    </reaction>
</comment>
<dbReference type="PANTHER" id="PTHR20857">
    <property type="entry name" value="THIAMINE-PHOSPHATE PYROPHOSPHORYLASE"/>
    <property type="match status" value="1"/>
</dbReference>
<evidence type="ECO:0000256" key="7">
    <source>
        <dbReference type="ARBA" id="ARBA00047851"/>
    </source>
</evidence>
<feature type="binding site" evidence="9">
    <location>
        <begin position="40"/>
        <end position="44"/>
    </location>
    <ligand>
        <name>4-amino-2-methyl-5-(diphosphooxymethyl)pyrimidine</name>
        <dbReference type="ChEBI" id="CHEBI:57841"/>
    </ligand>
</feature>
<dbReference type="InterPro" id="IPR034291">
    <property type="entry name" value="TMP_synthase"/>
</dbReference>
<dbReference type="AlphaFoldDB" id="A0A859FK17"/>
<keyword evidence="14" id="KW-1185">Reference proteome</keyword>
<dbReference type="FunFam" id="3.20.20.70:FF:000096">
    <property type="entry name" value="Thiamine-phosphate synthase"/>
    <property type="match status" value="1"/>
</dbReference>
<evidence type="ECO:0000313" key="13">
    <source>
        <dbReference type="EMBL" id="QKS73180.1"/>
    </source>
</evidence>
<comment type="catalytic activity">
    <reaction evidence="7 9 10">
        <text>2-(2-carboxy-4-methylthiazol-5-yl)ethyl phosphate + 4-amino-2-methyl-5-(diphosphooxymethyl)pyrimidine + 2 H(+) = thiamine phosphate + CO2 + diphosphate</text>
        <dbReference type="Rhea" id="RHEA:47848"/>
        <dbReference type="ChEBI" id="CHEBI:15378"/>
        <dbReference type="ChEBI" id="CHEBI:16526"/>
        <dbReference type="ChEBI" id="CHEBI:33019"/>
        <dbReference type="ChEBI" id="CHEBI:37575"/>
        <dbReference type="ChEBI" id="CHEBI:57841"/>
        <dbReference type="ChEBI" id="CHEBI:62890"/>
        <dbReference type="EC" id="2.5.1.3"/>
    </reaction>
</comment>